<dbReference type="Gene3D" id="3.60.21.70">
    <property type="entry name" value="PhoD-like phosphatase"/>
    <property type="match status" value="1"/>
</dbReference>
<evidence type="ECO:0000259" key="1">
    <source>
        <dbReference type="Pfam" id="PF19050"/>
    </source>
</evidence>
<name>A0AAV5R5Q1_PICKL</name>
<organism evidence="2 3">
    <name type="scientific">Pichia kluyveri</name>
    <name type="common">Yeast</name>
    <dbReference type="NCBI Taxonomy" id="36015"/>
    <lineage>
        <taxon>Eukaryota</taxon>
        <taxon>Fungi</taxon>
        <taxon>Dikarya</taxon>
        <taxon>Ascomycota</taxon>
        <taxon>Saccharomycotina</taxon>
        <taxon>Pichiomycetes</taxon>
        <taxon>Pichiales</taxon>
        <taxon>Pichiaceae</taxon>
        <taxon>Pichia</taxon>
    </lineage>
</organism>
<dbReference type="GO" id="GO:0016020">
    <property type="term" value="C:membrane"/>
    <property type="evidence" value="ECO:0007669"/>
    <property type="project" value="TreeGrafter"/>
</dbReference>
<dbReference type="AlphaFoldDB" id="A0AAV5R5Q1"/>
<keyword evidence="3" id="KW-1185">Reference proteome</keyword>
<dbReference type="Proteomes" id="UP001378960">
    <property type="component" value="Unassembled WGS sequence"/>
</dbReference>
<dbReference type="PANTHER" id="PTHR46689:SF1">
    <property type="entry name" value="PHOD-LIKE PHOSPHATASE DOMAIN-CONTAINING PROTEIN"/>
    <property type="match status" value="1"/>
</dbReference>
<dbReference type="Pfam" id="PF19050">
    <property type="entry name" value="PhoD_2"/>
    <property type="match status" value="2"/>
</dbReference>
<protein>
    <recommendedName>
        <fullName evidence="1">PhoD-like phosphatase domain-containing protein</fullName>
    </recommendedName>
</protein>
<evidence type="ECO:0000313" key="2">
    <source>
        <dbReference type="EMBL" id="GMM46611.1"/>
    </source>
</evidence>
<feature type="domain" description="PhoD-like phosphatase" evidence="1">
    <location>
        <begin position="67"/>
        <end position="133"/>
    </location>
</feature>
<accession>A0AAV5R5Q1</accession>
<comment type="caution">
    <text evidence="2">The sequence shown here is derived from an EMBL/GenBank/DDBJ whole genome shotgun (WGS) entry which is preliminary data.</text>
</comment>
<dbReference type="InterPro" id="IPR038607">
    <property type="entry name" value="PhoD-like_sf"/>
</dbReference>
<feature type="domain" description="PhoD-like phosphatase" evidence="1">
    <location>
        <begin position="146"/>
        <end position="297"/>
    </location>
</feature>
<dbReference type="EMBL" id="BTGB01000004">
    <property type="protein sequence ID" value="GMM46611.1"/>
    <property type="molecule type" value="Genomic_DNA"/>
</dbReference>
<reference evidence="2 3" key="1">
    <citation type="journal article" date="2023" name="Elife">
        <title>Identification of key yeast species and microbe-microbe interactions impacting larval growth of Drosophila in the wild.</title>
        <authorList>
            <person name="Mure A."/>
            <person name="Sugiura Y."/>
            <person name="Maeda R."/>
            <person name="Honda K."/>
            <person name="Sakurai N."/>
            <person name="Takahashi Y."/>
            <person name="Watada M."/>
            <person name="Katoh T."/>
            <person name="Gotoh A."/>
            <person name="Gotoh Y."/>
            <person name="Taniguchi I."/>
            <person name="Nakamura K."/>
            <person name="Hayashi T."/>
            <person name="Katayama T."/>
            <person name="Uemura T."/>
            <person name="Hattori Y."/>
        </authorList>
    </citation>
    <scope>NUCLEOTIDE SEQUENCE [LARGE SCALE GENOMIC DNA]</scope>
    <source>
        <strain evidence="2 3">PK-24</strain>
    </source>
</reference>
<dbReference type="PANTHER" id="PTHR46689">
    <property type="entry name" value="MEMBRANE PROTEIN, PUTATIVE-RELATED"/>
    <property type="match status" value="1"/>
</dbReference>
<gene>
    <name evidence="2" type="ORF">DAPK24_031860</name>
</gene>
<dbReference type="InterPro" id="IPR043904">
    <property type="entry name" value="PhoD_2-like"/>
</dbReference>
<evidence type="ECO:0000313" key="3">
    <source>
        <dbReference type="Proteomes" id="UP001378960"/>
    </source>
</evidence>
<sequence length="387" mass="44461">MYTIYRVNENEPSSFLDILTFFKNSDLSLSLVSFFDSLKKSTDPSYILGYKKGPYIKQYSRSIFARLGKSIAFVGLDCRAERTKHEILSKETYQLVFQRLQSELVSDIKHLIVLLGVPIMYPRMVFIEKIMETPLIKPILWLARKGIVNKGLVNEFDGEVELLDDLNDHWCATHHKRERNQLLNKLISISKQNNVRITILSGDVHLSCVSRIRSKKPIKPENDPSFITNFISSAIVNAPPPDGMVKFLSMRAKKHRFSKTVMEDMVPMFKSEPGTGEKREHEMFMNKRNYSDLIPIKNLTEKDYNERYGNVGGNDKYYLAGPVLKRATVTSESNVKEYEETNADLGYLLEDDGIIATLHIENVSDDYRSNTTDYELVVPSLHSELNK</sequence>
<proteinExistence type="predicted"/>